<organism evidence="1 2">
    <name type="scientific">Bacillus cereus</name>
    <dbReference type="NCBI Taxonomy" id="1396"/>
    <lineage>
        <taxon>Bacteria</taxon>
        <taxon>Bacillati</taxon>
        <taxon>Bacillota</taxon>
        <taxon>Bacilli</taxon>
        <taxon>Bacillales</taxon>
        <taxon>Bacillaceae</taxon>
        <taxon>Bacillus</taxon>
        <taxon>Bacillus cereus group</taxon>
    </lineage>
</organism>
<sequence length="77" mass="7934">DGILHEGNLVKEADESEIATFIETGVITGGMIPKVQAALASLKMGVQKISIVNGTKDFTEVTGECIGTTVTKGVSIA</sequence>
<name>A0A9X9F2Y9_BACCE</name>
<evidence type="ECO:0000313" key="1">
    <source>
        <dbReference type="EMBL" id="TKI91112.1"/>
    </source>
</evidence>
<dbReference type="Proteomes" id="UP000308444">
    <property type="component" value="Unassembled WGS sequence"/>
</dbReference>
<dbReference type="SUPFAM" id="SSF53633">
    <property type="entry name" value="Carbamate kinase-like"/>
    <property type="match status" value="1"/>
</dbReference>
<dbReference type="EMBL" id="SZOH01003270">
    <property type="protein sequence ID" value="TKI91112.1"/>
    <property type="molecule type" value="Genomic_DNA"/>
</dbReference>
<gene>
    <name evidence="1" type="ORF">FC695_33345</name>
</gene>
<keyword evidence="1" id="KW-0418">Kinase</keyword>
<evidence type="ECO:0000313" key="2">
    <source>
        <dbReference type="Proteomes" id="UP000308444"/>
    </source>
</evidence>
<dbReference type="GO" id="GO:0016301">
    <property type="term" value="F:kinase activity"/>
    <property type="evidence" value="ECO:0007669"/>
    <property type="project" value="UniProtKB-KW"/>
</dbReference>
<reference evidence="1 2" key="1">
    <citation type="journal article" date="2019" name="Environ. Microbiol.">
        <title>An active ?-lactamase is a part of an orchestrated cell wall stress resistance network of Bacillus subtilis and related rhizosphere species.</title>
        <authorList>
            <person name="Bucher T."/>
            <person name="Keren-Paz A."/>
            <person name="Hausser J."/>
            <person name="Olender T."/>
            <person name="Cytryn E."/>
            <person name="Kolodkin-Gal I."/>
        </authorList>
    </citation>
    <scope>NUCLEOTIDE SEQUENCE [LARGE SCALE GENOMIC DNA]</scope>
    <source>
        <strain evidence="1 2">I32</strain>
    </source>
</reference>
<accession>A0A9X9F2Y9</accession>
<proteinExistence type="predicted"/>
<dbReference type="AlphaFoldDB" id="A0A9X9F2Y9"/>
<dbReference type="InterPro" id="IPR036393">
    <property type="entry name" value="AceGlu_kinase-like_sf"/>
</dbReference>
<comment type="caution">
    <text evidence="1">The sequence shown here is derived from an EMBL/GenBank/DDBJ whole genome shotgun (WGS) entry which is preliminary data.</text>
</comment>
<feature type="non-terminal residue" evidence="1">
    <location>
        <position position="1"/>
    </location>
</feature>
<dbReference type="Gene3D" id="3.40.1160.10">
    <property type="entry name" value="Acetylglutamate kinase-like"/>
    <property type="match status" value="1"/>
</dbReference>
<protein>
    <submittedName>
        <fullName evidence="1">Acetylglutamate kinase</fullName>
    </submittedName>
</protein>
<keyword evidence="1" id="KW-0808">Transferase</keyword>